<name>A0A2J0T1K8_STEMA</name>
<reference evidence="2" key="1">
    <citation type="submission" date="2018-09" db="EMBL/GenBank/DDBJ databases">
        <authorList>
            <person name="Groschel M."/>
            <person name="Kohl T."/>
            <person name="Conchillo-Sole O."/>
            <person name="Mamat U."/>
            <person name="Yero D."/>
            <person name="Niemann S."/>
            <person name="Daura X."/>
            <person name="Gibert I."/>
        </authorList>
    </citation>
    <scope>NUCLEOTIDE SEQUENCE</scope>
    <source>
        <strain evidence="2">OG156</strain>
    </source>
</reference>
<dbReference type="AlphaFoldDB" id="A0A2J0T1K8"/>
<organism evidence="2 3">
    <name type="scientific">Stenotrophomonas maltophilia</name>
    <name type="common">Pseudomonas maltophilia</name>
    <name type="synonym">Xanthomonas maltophilia</name>
    <dbReference type="NCBI Taxonomy" id="40324"/>
    <lineage>
        <taxon>Bacteria</taxon>
        <taxon>Pseudomonadati</taxon>
        <taxon>Pseudomonadota</taxon>
        <taxon>Gammaproteobacteria</taxon>
        <taxon>Lysobacterales</taxon>
        <taxon>Lysobacteraceae</taxon>
        <taxon>Stenotrophomonas</taxon>
        <taxon>Stenotrophomonas maltophilia group</taxon>
    </lineage>
</organism>
<feature type="region of interest" description="Disordered" evidence="1">
    <location>
        <begin position="85"/>
        <end position="105"/>
    </location>
</feature>
<evidence type="ECO:0000313" key="3">
    <source>
        <dbReference type="Proteomes" id="UP000822271"/>
    </source>
</evidence>
<comment type="caution">
    <text evidence="2">The sequence shown here is derived from an EMBL/GenBank/DDBJ whole genome shotgun (WGS) entry which is preliminary data.</text>
</comment>
<dbReference type="Proteomes" id="UP000822271">
    <property type="component" value="Unassembled WGS sequence"/>
</dbReference>
<feature type="compositionally biased region" description="Basic residues" evidence="1">
    <location>
        <begin position="94"/>
        <end position="105"/>
    </location>
</feature>
<sequence length="105" mass="11861">MRSWQRCRAATGDLLVRGSSVGVSGPGTNACETCCPQKRPRMAVLKRQHILRRACPTSRRNRLHGRAGSPCVYCRSVVVTRPGTSRFQQAPRTRFTRHRHRFGNS</sequence>
<accession>A0A2J0T1K8</accession>
<evidence type="ECO:0000313" key="2">
    <source>
        <dbReference type="EMBL" id="MBA0309992.1"/>
    </source>
</evidence>
<proteinExistence type="predicted"/>
<gene>
    <name evidence="2" type="ORF">D7Y33_03025</name>
</gene>
<dbReference type="EMBL" id="RAUE01000004">
    <property type="protein sequence ID" value="MBA0309992.1"/>
    <property type="molecule type" value="Genomic_DNA"/>
</dbReference>
<protein>
    <submittedName>
        <fullName evidence="2">Uncharacterized protein</fullName>
    </submittedName>
</protein>
<reference evidence="2" key="2">
    <citation type="journal article" date="2020" name="Front. Microbiol.">
        <title>Genetic Variants of the DSF Quorum Sensing System in Stenotrophomonas maltophilia Influence Virulence and Resistance Phenotypes Among Genotypically Diverse Clinical Isolates.</title>
        <authorList>
            <person name="Yero D."/>
            <person name="Huedo P."/>
            <person name="Conchillo-Sole O."/>
            <person name="Martinez-Servat S."/>
            <person name="Mamat U."/>
            <person name="Coves X."/>
            <person name="Llanas F."/>
            <person name="Roca I."/>
            <person name="Vila J."/>
            <person name="Schaible U.E."/>
            <person name="Daura X."/>
            <person name="Gibert I."/>
        </authorList>
    </citation>
    <scope>NUCLEOTIDE SEQUENCE</scope>
    <source>
        <strain evidence="2">OG156</strain>
    </source>
</reference>
<evidence type="ECO:0000256" key="1">
    <source>
        <dbReference type="SAM" id="MobiDB-lite"/>
    </source>
</evidence>